<dbReference type="Proteomes" id="UP000321306">
    <property type="component" value="Unassembled WGS sequence"/>
</dbReference>
<accession>A0A511N0C6</accession>
<evidence type="ECO:0000313" key="2">
    <source>
        <dbReference type="EMBL" id="GEM45961.1"/>
    </source>
</evidence>
<dbReference type="RefSeq" id="WP_146883704.1">
    <property type="nucleotide sequence ID" value="NZ_BJXB01000005.1"/>
</dbReference>
<organism evidence="2 3">
    <name type="scientific">Deinococcus cellulosilyticus (strain DSM 18568 / NBRC 106333 / KACC 11606 / 5516J-15)</name>
    <dbReference type="NCBI Taxonomy" id="1223518"/>
    <lineage>
        <taxon>Bacteria</taxon>
        <taxon>Thermotogati</taxon>
        <taxon>Deinococcota</taxon>
        <taxon>Deinococci</taxon>
        <taxon>Deinococcales</taxon>
        <taxon>Deinococcaceae</taxon>
        <taxon>Deinococcus</taxon>
    </lineage>
</organism>
<protein>
    <submittedName>
        <fullName evidence="2">Phosphoglycerate mutase</fullName>
    </submittedName>
</protein>
<dbReference type="PANTHER" id="PTHR48100:SF1">
    <property type="entry name" value="HISTIDINE PHOSPHATASE FAMILY PROTEIN-RELATED"/>
    <property type="match status" value="1"/>
</dbReference>
<dbReference type="InterPro" id="IPR029033">
    <property type="entry name" value="His_PPase_superfam"/>
</dbReference>
<dbReference type="EMBL" id="BJXB01000005">
    <property type="protein sequence ID" value="GEM45961.1"/>
    <property type="molecule type" value="Genomic_DNA"/>
</dbReference>
<dbReference type="PANTHER" id="PTHR48100">
    <property type="entry name" value="BROAD-SPECIFICITY PHOSPHATASE YOR283W-RELATED"/>
    <property type="match status" value="1"/>
</dbReference>
<keyword evidence="3" id="KW-1185">Reference proteome</keyword>
<dbReference type="GO" id="GO:0005737">
    <property type="term" value="C:cytoplasm"/>
    <property type="evidence" value="ECO:0007669"/>
    <property type="project" value="TreeGrafter"/>
</dbReference>
<evidence type="ECO:0000256" key="1">
    <source>
        <dbReference type="PIRSR" id="PIRSR613078-2"/>
    </source>
</evidence>
<gene>
    <name evidence="2" type="ORF">DC3_15960</name>
</gene>
<dbReference type="SUPFAM" id="SSF53254">
    <property type="entry name" value="Phosphoglycerate mutase-like"/>
    <property type="match status" value="1"/>
</dbReference>
<dbReference type="AlphaFoldDB" id="A0A511N0C6"/>
<sequence>MRITFLRHGRSRADDENVIEGRYDSPLTEVGLEQARKLAAYWAANPPGFDRVEASTLVRASRTAEVVCEPLGLTPIPTPNWMELDNTPIAGMTREEAHAKYPMPDFRHRFQNRTVDGGESKEAARRRASLALENLFQSGAENALVVSHGGILNAALHVLMGCSADCVFPFGDTGFATIELPRDRASVIVLGLRQQPHLREV</sequence>
<dbReference type="OrthoDB" id="9782128at2"/>
<dbReference type="CDD" id="cd07067">
    <property type="entry name" value="HP_PGM_like"/>
    <property type="match status" value="1"/>
</dbReference>
<comment type="caution">
    <text evidence="2">The sequence shown here is derived from an EMBL/GenBank/DDBJ whole genome shotgun (WGS) entry which is preliminary data.</text>
</comment>
<dbReference type="GO" id="GO:0016791">
    <property type="term" value="F:phosphatase activity"/>
    <property type="evidence" value="ECO:0007669"/>
    <property type="project" value="TreeGrafter"/>
</dbReference>
<dbReference type="Pfam" id="PF00300">
    <property type="entry name" value="His_Phos_1"/>
    <property type="match status" value="1"/>
</dbReference>
<dbReference type="InterPro" id="IPR050275">
    <property type="entry name" value="PGM_Phosphatase"/>
</dbReference>
<name>A0A511N0C6_DEIC1</name>
<dbReference type="SMART" id="SM00855">
    <property type="entry name" value="PGAM"/>
    <property type="match status" value="1"/>
</dbReference>
<feature type="binding site" evidence="1">
    <location>
        <position position="59"/>
    </location>
    <ligand>
        <name>substrate</name>
    </ligand>
</feature>
<dbReference type="Gene3D" id="3.40.50.1240">
    <property type="entry name" value="Phosphoglycerate mutase-like"/>
    <property type="match status" value="1"/>
</dbReference>
<dbReference type="InterPro" id="IPR013078">
    <property type="entry name" value="His_Pase_superF_clade-1"/>
</dbReference>
<evidence type="ECO:0000313" key="3">
    <source>
        <dbReference type="Proteomes" id="UP000321306"/>
    </source>
</evidence>
<reference evidence="2 3" key="1">
    <citation type="submission" date="2019-07" db="EMBL/GenBank/DDBJ databases">
        <title>Whole genome shotgun sequence of Deinococcus cellulosilyticus NBRC 106333.</title>
        <authorList>
            <person name="Hosoyama A."/>
            <person name="Uohara A."/>
            <person name="Ohji S."/>
            <person name="Ichikawa N."/>
        </authorList>
    </citation>
    <scope>NUCLEOTIDE SEQUENCE [LARGE SCALE GENOMIC DNA]</scope>
    <source>
        <strain evidence="2 3">NBRC 106333</strain>
    </source>
</reference>
<proteinExistence type="predicted"/>